<protein>
    <submittedName>
        <fullName evidence="3">Ankyrin repeat domain-containing protein</fullName>
    </submittedName>
</protein>
<dbReference type="EMBL" id="JAAMCP010000006">
    <property type="protein sequence ID" value="NTF37509.1"/>
    <property type="molecule type" value="Genomic_DNA"/>
</dbReference>
<dbReference type="Proteomes" id="UP000663912">
    <property type="component" value="Chromosome 2"/>
</dbReference>
<dbReference type="PANTHER" id="PTHR24133:SF40">
    <property type="entry name" value="ANKYRIN REPEAT DOMAIN 44"/>
    <property type="match status" value="1"/>
</dbReference>
<dbReference type="Proteomes" id="UP000822331">
    <property type="component" value="Unassembled WGS sequence"/>
</dbReference>
<evidence type="ECO:0000256" key="1">
    <source>
        <dbReference type="PROSITE-ProRule" id="PRU00023"/>
    </source>
</evidence>
<evidence type="ECO:0000313" key="4">
    <source>
        <dbReference type="Proteomes" id="UP000663912"/>
    </source>
</evidence>
<name>A0AAE7R755_9HYPH</name>
<dbReference type="SUPFAM" id="SSF48403">
    <property type="entry name" value="Ankyrin repeat"/>
    <property type="match status" value="1"/>
</dbReference>
<gene>
    <name evidence="2" type="ORF">G6L72_12410</name>
    <name evidence="3" type="ORF">G6M88_18775</name>
</gene>
<accession>A0AAE7R755</accession>
<evidence type="ECO:0000313" key="5">
    <source>
        <dbReference type="Proteomes" id="UP000822331"/>
    </source>
</evidence>
<dbReference type="Gene3D" id="1.25.40.20">
    <property type="entry name" value="Ankyrin repeat-containing domain"/>
    <property type="match status" value="1"/>
</dbReference>
<dbReference type="KEGG" id="arui:G6M88_18775"/>
<proteinExistence type="predicted"/>
<organism evidence="3 4">
    <name type="scientific">Agrobacterium rubi</name>
    <dbReference type="NCBI Taxonomy" id="28099"/>
    <lineage>
        <taxon>Bacteria</taxon>
        <taxon>Pseudomonadati</taxon>
        <taxon>Pseudomonadota</taxon>
        <taxon>Alphaproteobacteria</taxon>
        <taxon>Hyphomicrobiales</taxon>
        <taxon>Rhizobiaceae</taxon>
        <taxon>Rhizobium/Agrobacterium group</taxon>
        <taxon>Agrobacterium</taxon>
    </lineage>
</organism>
<dbReference type="Pfam" id="PF00023">
    <property type="entry name" value="Ank"/>
    <property type="match status" value="1"/>
</dbReference>
<keyword evidence="5" id="KW-1185">Reference proteome</keyword>
<dbReference type="AlphaFoldDB" id="A0AAE7R755"/>
<sequence>MNSVLQWTLERSLQVLALLLFCLMTSLWVTDAKADDIDTFEGKVGQAAQAIAANDFGQLRELAREGVPLNTPTSNKYTLLWYAIQTKNYDAVRELVALGVDPDINAVKPLGTPLNLALTGIDVELLKAMLDGGLSPNKQADYGVPLLSRIMVGNNPSDLARLLVERGADVNLRDDIGDSALSKAIDVRRPDVALYLLEHGAAWDAAAVNGDTPVWGVEATLQRLGPAASAGNVTDMTLDANGQPVARDITPPTDPNNTAVALRQGFERLKAAGLKVAE</sequence>
<dbReference type="PANTHER" id="PTHR24133">
    <property type="entry name" value="ANKYRIN DOMAIN-CONTAINING"/>
    <property type="match status" value="1"/>
</dbReference>
<dbReference type="InterPro" id="IPR002110">
    <property type="entry name" value="Ankyrin_rpt"/>
</dbReference>
<feature type="repeat" description="ANK" evidence="1">
    <location>
        <begin position="141"/>
        <end position="175"/>
    </location>
</feature>
<dbReference type="PROSITE" id="PS50088">
    <property type="entry name" value="ANK_REPEAT"/>
    <property type="match status" value="1"/>
</dbReference>
<dbReference type="InterPro" id="IPR052391">
    <property type="entry name" value="E3_Ligase-Neurotoxin"/>
</dbReference>
<dbReference type="SMART" id="SM00248">
    <property type="entry name" value="ANK"/>
    <property type="match status" value="4"/>
</dbReference>
<evidence type="ECO:0000313" key="3">
    <source>
        <dbReference type="EMBL" id="QTG02444.1"/>
    </source>
</evidence>
<reference evidence="3" key="2">
    <citation type="submission" date="2020-02" db="EMBL/GenBank/DDBJ databases">
        <title>Unexpected conservation and global transmission of agrobacterial virulence plasmids.</title>
        <authorList>
            <person name="Weisberg A.J."/>
            <person name="Davis E.W. II"/>
            <person name="Tabima J.R."/>
            <person name="Belcher M.S."/>
            <person name="Miller M."/>
            <person name="Kuo C.-H."/>
            <person name="Loper J.E."/>
            <person name="Grunwald N.J."/>
            <person name="Putnam M.L."/>
            <person name="Chang J.H."/>
        </authorList>
    </citation>
    <scope>NUCLEOTIDE SEQUENCE</scope>
    <source>
        <strain evidence="3">W2/73</strain>
    </source>
</reference>
<dbReference type="EMBL" id="CP049207">
    <property type="protein sequence ID" value="QTG02444.1"/>
    <property type="molecule type" value="Genomic_DNA"/>
</dbReference>
<evidence type="ECO:0000313" key="2">
    <source>
        <dbReference type="EMBL" id="NTF37509.1"/>
    </source>
</evidence>
<keyword evidence="1" id="KW-0040">ANK repeat</keyword>
<reference evidence="2 5" key="1">
    <citation type="journal article" date="2020" name="Science">
        <title>Unexpected conservation and global transmission of agrobacterial virulence plasmids.</title>
        <authorList>
            <person name="Weisberg A.J."/>
            <person name="Davis E.W. 2nd"/>
            <person name="Tabima J."/>
            <person name="Belcher M.S."/>
            <person name="Miller M."/>
            <person name="Kuo C.H."/>
            <person name="Loper J.E."/>
            <person name="Grunwald N.J."/>
            <person name="Putnam M.L."/>
            <person name="Chang J.H."/>
        </authorList>
    </citation>
    <scope>NUCLEOTIDE SEQUENCE [LARGE SCALE GENOMIC DNA]</scope>
    <source>
        <strain evidence="2 5">A19/93</strain>
    </source>
</reference>
<dbReference type="RefSeq" id="WP_065698730.1">
    <property type="nucleotide sequence ID" value="NZ_CP049207.1"/>
</dbReference>
<dbReference type="InterPro" id="IPR036770">
    <property type="entry name" value="Ankyrin_rpt-contain_sf"/>
</dbReference>